<evidence type="ECO:0000313" key="1">
    <source>
        <dbReference type="EMBL" id="KAF5805761.1"/>
    </source>
</evidence>
<sequence length="141" mass="15915">MPSNDFASKMTARRRAKRSDDKRIASLVVREVAKVIPQIVSQVHSLIHSRTTEDVKTEAPQSAFLYKHFKACDPMEFTGEGGVSQLLQWFDSIEVTLYQSGCPDSFRTTCATGLLQSRALEWWTAERNKRGISAAYALSWD</sequence>
<keyword evidence="2" id="KW-1185">Reference proteome</keyword>
<dbReference type="AlphaFoldDB" id="A0A9K3NMH4"/>
<evidence type="ECO:0000313" key="2">
    <source>
        <dbReference type="Proteomes" id="UP000215914"/>
    </source>
</evidence>
<reference evidence="1" key="1">
    <citation type="journal article" date="2017" name="Nature">
        <title>The sunflower genome provides insights into oil metabolism, flowering and Asterid evolution.</title>
        <authorList>
            <person name="Badouin H."/>
            <person name="Gouzy J."/>
            <person name="Grassa C.J."/>
            <person name="Murat F."/>
            <person name="Staton S.E."/>
            <person name="Cottret L."/>
            <person name="Lelandais-Briere C."/>
            <person name="Owens G.L."/>
            <person name="Carrere S."/>
            <person name="Mayjonade B."/>
            <person name="Legrand L."/>
            <person name="Gill N."/>
            <person name="Kane N.C."/>
            <person name="Bowers J.E."/>
            <person name="Hubner S."/>
            <person name="Bellec A."/>
            <person name="Berard A."/>
            <person name="Berges H."/>
            <person name="Blanchet N."/>
            <person name="Boniface M.C."/>
            <person name="Brunel D."/>
            <person name="Catrice O."/>
            <person name="Chaidir N."/>
            <person name="Claudel C."/>
            <person name="Donnadieu C."/>
            <person name="Faraut T."/>
            <person name="Fievet G."/>
            <person name="Helmstetter N."/>
            <person name="King M."/>
            <person name="Knapp S.J."/>
            <person name="Lai Z."/>
            <person name="Le Paslier M.C."/>
            <person name="Lippi Y."/>
            <person name="Lorenzon L."/>
            <person name="Mandel J.R."/>
            <person name="Marage G."/>
            <person name="Marchand G."/>
            <person name="Marquand E."/>
            <person name="Bret-Mestries E."/>
            <person name="Morien E."/>
            <person name="Nambeesan S."/>
            <person name="Nguyen T."/>
            <person name="Pegot-Espagnet P."/>
            <person name="Pouilly N."/>
            <person name="Raftis F."/>
            <person name="Sallet E."/>
            <person name="Schiex T."/>
            <person name="Thomas J."/>
            <person name="Vandecasteele C."/>
            <person name="Vares D."/>
            <person name="Vear F."/>
            <person name="Vautrin S."/>
            <person name="Crespi M."/>
            <person name="Mangin B."/>
            <person name="Burke J.M."/>
            <person name="Salse J."/>
            <person name="Munos S."/>
            <person name="Vincourt P."/>
            <person name="Rieseberg L.H."/>
            <person name="Langlade N.B."/>
        </authorList>
    </citation>
    <scope>NUCLEOTIDE SEQUENCE</scope>
    <source>
        <tissue evidence="1">Leaves</tissue>
    </source>
</reference>
<dbReference type="Gramene" id="mRNA:HanXRQr2_Chr05g0213291">
    <property type="protein sequence ID" value="CDS:HanXRQr2_Chr05g0213291.1"/>
    <property type="gene ID" value="HanXRQr2_Chr05g0213291"/>
</dbReference>
<dbReference type="Proteomes" id="UP000215914">
    <property type="component" value="Unassembled WGS sequence"/>
</dbReference>
<evidence type="ECO:0008006" key="3">
    <source>
        <dbReference type="Google" id="ProtNLM"/>
    </source>
</evidence>
<reference evidence="1" key="2">
    <citation type="submission" date="2020-06" db="EMBL/GenBank/DDBJ databases">
        <title>Helianthus annuus Genome sequencing and assembly Release 2.</title>
        <authorList>
            <person name="Gouzy J."/>
            <person name="Langlade N."/>
            <person name="Munos S."/>
        </authorList>
    </citation>
    <scope>NUCLEOTIDE SEQUENCE</scope>
    <source>
        <tissue evidence="1">Leaves</tissue>
    </source>
</reference>
<organism evidence="1 2">
    <name type="scientific">Helianthus annuus</name>
    <name type="common">Common sunflower</name>
    <dbReference type="NCBI Taxonomy" id="4232"/>
    <lineage>
        <taxon>Eukaryota</taxon>
        <taxon>Viridiplantae</taxon>
        <taxon>Streptophyta</taxon>
        <taxon>Embryophyta</taxon>
        <taxon>Tracheophyta</taxon>
        <taxon>Spermatophyta</taxon>
        <taxon>Magnoliopsida</taxon>
        <taxon>eudicotyledons</taxon>
        <taxon>Gunneridae</taxon>
        <taxon>Pentapetalae</taxon>
        <taxon>asterids</taxon>
        <taxon>campanulids</taxon>
        <taxon>Asterales</taxon>
        <taxon>Asteraceae</taxon>
        <taxon>Asteroideae</taxon>
        <taxon>Heliantheae alliance</taxon>
        <taxon>Heliantheae</taxon>
        <taxon>Helianthus</taxon>
    </lineage>
</organism>
<name>A0A9K3NMH4_HELAN</name>
<accession>A0A9K3NMH4</accession>
<protein>
    <recommendedName>
        <fullName evidence="3">Reverse transcriptase domain-containing protein</fullName>
    </recommendedName>
</protein>
<gene>
    <name evidence="1" type="ORF">HanXRQr2_Chr05g0213291</name>
</gene>
<proteinExistence type="predicted"/>
<dbReference type="EMBL" id="MNCJ02000320">
    <property type="protein sequence ID" value="KAF5805761.1"/>
    <property type="molecule type" value="Genomic_DNA"/>
</dbReference>
<comment type="caution">
    <text evidence="1">The sequence shown here is derived from an EMBL/GenBank/DDBJ whole genome shotgun (WGS) entry which is preliminary data.</text>
</comment>